<dbReference type="EMBL" id="MTKT01004810">
    <property type="protein sequence ID" value="OWM69781.1"/>
    <property type="molecule type" value="Genomic_DNA"/>
</dbReference>
<evidence type="ECO:0000256" key="1">
    <source>
        <dbReference type="SAM" id="MobiDB-lite"/>
    </source>
</evidence>
<gene>
    <name evidence="2" type="ORF">CDL15_Pgr025630</name>
</gene>
<protein>
    <submittedName>
        <fullName evidence="2">Uncharacterized protein</fullName>
    </submittedName>
</protein>
<evidence type="ECO:0000313" key="3">
    <source>
        <dbReference type="Proteomes" id="UP000197138"/>
    </source>
</evidence>
<sequence>MLPDQIGEDVSTTEPSLDKSASDAARSTGMTSYPLMDEDIKLGGRRYFEDWCGQVDRKTSGGIQFGKCLRSWNLQFIFGCWTTSKV</sequence>
<comment type="caution">
    <text evidence="2">The sequence shown here is derived from an EMBL/GenBank/DDBJ whole genome shotgun (WGS) entry which is preliminary data.</text>
</comment>
<dbReference type="Proteomes" id="UP000197138">
    <property type="component" value="Unassembled WGS sequence"/>
</dbReference>
<evidence type="ECO:0000313" key="2">
    <source>
        <dbReference type="EMBL" id="OWM69781.1"/>
    </source>
</evidence>
<accession>A0A218WC52</accession>
<proteinExistence type="predicted"/>
<reference evidence="3" key="1">
    <citation type="journal article" date="2017" name="Plant J.">
        <title>The pomegranate (Punica granatum L.) genome and the genomics of punicalagin biosynthesis.</title>
        <authorList>
            <person name="Qin G."/>
            <person name="Xu C."/>
            <person name="Ming R."/>
            <person name="Tang H."/>
            <person name="Guyot R."/>
            <person name="Kramer E.M."/>
            <person name="Hu Y."/>
            <person name="Yi X."/>
            <person name="Qi Y."/>
            <person name="Xu X."/>
            <person name="Gao Z."/>
            <person name="Pan H."/>
            <person name="Jian J."/>
            <person name="Tian Y."/>
            <person name="Yue Z."/>
            <person name="Xu Y."/>
        </authorList>
    </citation>
    <scope>NUCLEOTIDE SEQUENCE [LARGE SCALE GENOMIC DNA]</scope>
    <source>
        <strain evidence="3">cv. Dabenzi</strain>
    </source>
</reference>
<dbReference type="AlphaFoldDB" id="A0A218WC52"/>
<feature type="region of interest" description="Disordered" evidence="1">
    <location>
        <begin position="1"/>
        <end position="30"/>
    </location>
</feature>
<organism evidence="2 3">
    <name type="scientific">Punica granatum</name>
    <name type="common">Pomegranate</name>
    <dbReference type="NCBI Taxonomy" id="22663"/>
    <lineage>
        <taxon>Eukaryota</taxon>
        <taxon>Viridiplantae</taxon>
        <taxon>Streptophyta</taxon>
        <taxon>Embryophyta</taxon>
        <taxon>Tracheophyta</taxon>
        <taxon>Spermatophyta</taxon>
        <taxon>Magnoliopsida</taxon>
        <taxon>eudicotyledons</taxon>
        <taxon>Gunneridae</taxon>
        <taxon>Pentapetalae</taxon>
        <taxon>rosids</taxon>
        <taxon>malvids</taxon>
        <taxon>Myrtales</taxon>
        <taxon>Lythraceae</taxon>
        <taxon>Punica</taxon>
    </lineage>
</organism>
<name>A0A218WC52_PUNGR</name>